<dbReference type="InterPro" id="IPR011990">
    <property type="entry name" value="TPR-like_helical_dom_sf"/>
</dbReference>
<gene>
    <name evidence="5" type="primary">bamD</name>
    <name evidence="5" type="ORF">GWK10_10330</name>
</gene>
<evidence type="ECO:0000256" key="1">
    <source>
        <dbReference type="ARBA" id="ARBA00022729"/>
    </source>
</evidence>
<dbReference type="InterPro" id="IPR017689">
    <property type="entry name" value="BamD"/>
</dbReference>
<name>A0A6M0CP10_9FLAO</name>
<evidence type="ECO:0000259" key="4">
    <source>
        <dbReference type="Pfam" id="PF13525"/>
    </source>
</evidence>
<dbReference type="PROSITE" id="PS51257">
    <property type="entry name" value="PROKAR_LIPOPROTEIN"/>
    <property type="match status" value="1"/>
</dbReference>
<keyword evidence="3" id="KW-0998">Cell outer membrane</keyword>
<dbReference type="RefSeq" id="WP_164032287.1">
    <property type="nucleotide sequence ID" value="NZ_JAABOQ010000004.1"/>
</dbReference>
<evidence type="ECO:0000256" key="2">
    <source>
        <dbReference type="ARBA" id="ARBA00023136"/>
    </source>
</evidence>
<reference evidence="5 6" key="1">
    <citation type="submission" date="2020-01" db="EMBL/GenBank/DDBJ databases">
        <title>Spongiivirga citrea KCTC 32990T.</title>
        <authorList>
            <person name="Wang G."/>
        </authorList>
    </citation>
    <scope>NUCLEOTIDE SEQUENCE [LARGE SCALE GENOMIC DNA]</scope>
    <source>
        <strain evidence="5 6">KCTC 32990</strain>
    </source>
</reference>
<sequence>MFQKVAQFLFVVACFSVLVSCNEYQKALKSEDTKVKYELAQQYYDAGDFKRANRLFEQIIPKFRGKPQAERIVFFYANSYYQIKDYYTAAYQFDRFVKSHPKSEKLQEAAFLAAKSTFKLSPKYSIDQEETITAIQKLQAFINAYPSAKEIPEANDMVRQLRLKLDKKAFEIAKQYNTIRDYRSSITALDNFIVDHPGTPFKEEALYYKFDSAYRRAMNTYEYLKKTRLTEAREAYDDLKAFRPEGEFIKMADKLITDIDEELVDYQETK</sequence>
<keyword evidence="6" id="KW-1185">Reference proteome</keyword>
<protein>
    <submittedName>
        <fullName evidence="5">Outer membrane protein assembly factor BamD</fullName>
    </submittedName>
</protein>
<evidence type="ECO:0000313" key="5">
    <source>
        <dbReference type="EMBL" id="NER17609.1"/>
    </source>
</evidence>
<organism evidence="5 6">
    <name type="scientific">Spongiivirga citrea</name>
    <dbReference type="NCBI Taxonomy" id="1481457"/>
    <lineage>
        <taxon>Bacteria</taxon>
        <taxon>Pseudomonadati</taxon>
        <taxon>Bacteroidota</taxon>
        <taxon>Flavobacteriia</taxon>
        <taxon>Flavobacteriales</taxon>
        <taxon>Flavobacteriaceae</taxon>
        <taxon>Spongiivirga</taxon>
    </lineage>
</organism>
<evidence type="ECO:0000313" key="6">
    <source>
        <dbReference type="Proteomes" id="UP000474296"/>
    </source>
</evidence>
<keyword evidence="2" id="KW-0472">Membrane</keyword>
<accession>A0A6M0CP10</accession>
<dbReference type="NCBIfam" id="TIGR03302">
    <property type="entry name" value="OM_YfiO"/>
    <property type="match status" value="1"/>
</dbReference>
<dbReference type="EMBL" id="JAABOQ010000004">
    <property type="protein sequence ID" value="NER17609.1"/>
    <property type="molecule type" value="Genomic_DNA"/>
</dbReference>
<comment type="caution">
    <text evidence="5">The sequence shown here is derived from an EMBL/GenBank/DDBJ whole genome shotgun (WGS) entry which is preliminary data.</text>
</comment>
<proteinExistence type="predicted"/>
<dbReference type="AlphaFoldDB" id="A0A6M0CP10"/>
<dbReference type="Pfam" id="PF13525">
    <property type="entry name" value="YfiO"/>
    <property type="match status" value="1"/>
</dbReference>
<keyword evidence="1" id="KW-0732">Signal</keyword>
<feature type="domain" description="Outer membrane lipoprotein BamD-like" evidence="4">
    <location>
        <begin position="33"/>
        <end position="178"/>
    </location>
</feature>
<dbReference type="InterPro" id="IPR039565">
    <property type="entry name" value="BamD-like"/>
</dbReference>
<evidence type="ECO:0000256" key="3">
    <source>
        <dbReference type="ARBA" id="ARBA00023237"/>
    </source>
</evidence>
<dbReference type="Gene3D" id="1.25.40.10">
    <property type="entry name" value="Tetratricopeptide repeat domain"/>
    <property type="match status" value="1"/>
</dbReference>
<dbReference type="SUPFAM" id="SSF48452">
    <property type="entry name" value="TPR-like"/>
    <property type="match status" value="1"/>
</dbReference>
<dbReference type="Proteomes" id="UP000474296">
    <property type="component" value="Unassembled WGS sequence"/>
</dbReference>